<organism evidence="2 3">
    <name type="scientific">Natrinema zhouii</name>
    <dbReference type="NCBI Taxonomy" id="1710539"/>
    <lineage>
        <taxon>Archaea</taxon>
        <taxon>Methanobacteriati</taxon>
        <taxon>Methanobacteriota</taxon>
        <taxon>Stenosarchaea group</taxon>
        <taxon>Halobacteria</taxon>
        <taxon>Halobacteriales</taxon>
        <taxon>Natrialbaceae</taxon>
        <taxon>Natrinema</taxon>
    </lineage>
</organism>
<dbReference type="EMBL" id="CP059154">
    <property type="protein sequence ID" value="QLK26101.1"/>
    <property type="molecule type" value="Genomic_DNA"/>
</dbReference>
<proteinExistence type="predicted"/>
<dbReference type="OrthoDB" id="202478at2157"/>
<feature type="domain" description="UspA" evidence="1">
    <location>
        <begin position="8"/>
        <end position="138"/>
    </location>
</feature>
<dbReference type="Gene3D" id="3.40.50.620">
    <property type="entry name" value="HUPs"/>
    <property type="match status" value="1"/>
</dbReference>
<gene>
    <name evidence="2" type="ORF">HYG81_00260</name>
</gene>
<dbReference type="CDD" id="cd00293">
    <property type="entry name" value="USP-like"/>
    <property type="match status" value="1"/>
</dbReference>
<name>A0A7D6GPU2_9EURY</name>
<dbReference type="Proteomes" id="UP000510869">
    <property type="component" value="Chromosome"/>
</dbReference>
<dbReference type="SUPFAM" id="SSF52402">
    <property type="entry name" value="Adenine nucleotide alpha hydrolases-like"/>
    <property type="match status" value="1"/>
</dbReference>
<dbReference type="Pfam" id="PF00582">
    <property type="entry name" value="Usp"/>
    <property type="match status" value="1"/>
</dbReference>
<reference evidence="2 3" key="1">
    <citation type="submission" date="2020-07" db="EMBL/GenBank/DDBJ databases">
        <title>Natrinema (YPL30) sp. nov. and Haloterrigena xxxxxx (YPL8) sp. nov., isolated from a salt mine.</title>
        <authorList>
            <person name="Cui H."/>
        </authorList>
    </citation>
    <scope>NUCLEOTIDE SEQUENCE [LARGE SCALE GENOMIC DNA]</scope>
    <source>
        <strain evidence="2 3">YPL13</strain>
    </source>
</reference>
<dbReference type="AlphaFoldDB" id="A0A7D6GPU2"/>
<dbReference type="InterPro" id="IPR006016">
    <property type="entry name" value="UspA"/>
</dbReference>
<dbReference type="GeneID" id="56141591"/>
<dbReference type="KEGG" id="nay:HYG81_00260"/>
<protein>
    <submittedName>
        <fullName evidence="2">Universal stress protein</fullName>
    </submittedName>
</protein>
<sequence length="143" mass="15323">MTLTLDGTILVPVADPDDGERTAAALAPYLTPSSTVLVVNVIEKAGGAPDKASVEQREEYAREIFERARGPLEGSAGTVETAILFGTDVVETIFDAAEERRVDAVVFEPREGNRFVELLTGDVARKLVKTASVPVVALPRNEE</sequence>
<evidence type="ECO:0000313" key="3">
    <source>
        <dbReference type="Proteomes" id="UP000510869"/>
    </source>
</evidence>
<keyword evidence="3" id="KW-1185">Reference proteome</keyword>
<accession>A0A7D6GPU2</accession>
<evidence type="ECO:0000313" key="2">
    <source>
        <dbReference type="EMBL" id="QLK26101.1"/>
    </source>
</evidence>
<dbReference type="InterPro" id="IPR014729">
    <property type="entry name" value="Rossmann-like_a/b/a_fold"/>
</dbReference>
<evidence type="ECO:0000259" key="1">
    <source>
        <dbReference type="Pfam" id="PF00582"/>
    </source>
</evidence>
<dbReference type="RefSeq" id="WP_180841280.1">
    <property type="nucleotide sequence ID" value="NZ_CP059154.1"/>
</dbReference>